<comment type="function">
    <text evidence="3">Carrier protein involved in the D-alanylation of lipoteichoic acid (LTA). The loading of thioester-linked D-alanine onto DltC is catalyzed by D-alanine--D-alanyl carrier protein ligase DltA. The DltC-carried D-alanyl group is further transferred to cell membrane phosphatidylglycerol (PG) by forming an ester bond, probably catalyzed by DltD. D-alanylation of LTA plays an important role in modulating the properties of the cell wall in Gram-positive bacteria, influencing the net charge of the cell wall.</text>
</comment>
<accession>A0ABS6D636</accession>
<evidence type="ECO:0000313" key="6">
    <source>
        <dbReference type="Proteomes" id="UP000723714"/>
    </source>
</evidence>
<dbReference type="GO" id="GO:0016874">
    <property type="term" value="F:ligase activity"/>
    <property type="evidence" value="ECO:0007669"/>
    <property type="project" value="UniProtKB-KW"/>
</dbReference>
<keyword evidence="2 3" id="KW-0597">Phosphoprotein</keyword>
<evidence type="ECO:0000256" key="1">
    <source>
        <dbReference type="ARBA" id="ARBA00022450"/>
    </source>
</evidence>
<dbReference type="PROSITE" id="PS50075">
    <property type="entry name" value="CARRIER"/>
    <property type="match status" value="1"/>
</dbReference>
<reference evidence="5 6" key="1">
    <citation type="submission" date="2021-06" db="EMBL/GenBank/DDBJ databases">
        <title>Faecalicatena sp. nov. isolated from porcine feces.</title>
        <authorList>
            <person name="Oh B.S."/>
            <person name="Lee J.H."/>
        </authorList>
    </citation>
    <scope>NUCLEOTIDE SEQUENCE [LARGE SCALE GENOMIC DNA]</scope>
    <source>
        <strain evidence="5 6">AGMB00832</strain>
    </source>
</reference>
<dbReference type="RefSeq" id="WP_216243093.1">
    <property type="nucleotide sequence ID" value="NZ_JABACJ020000014.1"/>
</dbReference>
<evidence type="ECO:0000256" key="3">
    <source>
        <dbReference type="HAMAP-Rule" id="MF_00565"/>
    </source>
</evidence>
<organism evidence="5 6">
    <name type="scientific">Faecalicatena faecalis</name>
    <dbReference type="NCBI Taxonomy" id="2726362"/>
    <lineage>
        <taxon>Bacteria</taxon>
        <taxon>Bacillati</taxon>
        <taxon>Bacillota</taxon>
        <taxon>Clostridia</taxon>
        <taxon>Lachnospirales</taxon>
        <taxon>Lachnospiraceae</taxon>
        <taxon>Faecalicatena</taxon>
    </lineage>
</organism>
<keyword evidence="6" id="KW-1185">Reference proteome</keyword>
<name>A0ABS6D636_9FIRM</name>
<comment type="caution">
    <text evidence="5">The sequence shown here is derived from an EMBL/GenBank/DDBJ whole genome shotgun (WGS) entry which is preliminary data.</text>
</comment>
<comment type="pathway">
    <text evidence="3">Cell wall biogenesis; lipoteichoic acid biosynthesis.</text>
</comment>
<dbReference type="Pfam" id="PF00550">
    <property type="entry name" value="PP-binding"/>
    <property type="match status" value="1"/>
</dbReference>
<dbReference type="InterPro" id="IPR009081">
    <property type="entry name" value="PP-bd_ACP"/>
</dbReference>
<keyword evidence="3" id="KW-0963">Cytoplasm</keyword>
<dbReference type="NCBIfam" id="TIGR01688">
    <property type="entry name" value="dltC"/>
    <property type="match status" value="1"/>
</dbReference>
<keyword evidence="3" id="KW-0961">Cell wall biogenesis/degradation</keyword>
<gene>
    <name evidence="3 5" type="primary">dltC</name>
    <name evidence="5" type="ORF">HGO97_014750</name>
</gene>
<keyword evidence="5" id="KW-0436">Ligase</keyword>
<dbReference type="InterPro" id="IPR003230">
    <property type="entry name" value="DltC"/>
</dbReference>
<proteinExistence type="inferred from homology"/>
<feature type="domain" description="Carrier" evidence="4">
    <location>
        <begin position="2"/>
        <end position="79"/>
    </location>
</feature>
<evidence type="ECO:0000259" key="4">
    <source>
        <dbReference type="PROSITE" id="PS50075"/>
    </source>
</evidence>
<feature type="modified residue" description="O-(pantetheine 4'-phosphoryl)serine" evidence="3">
    <location>
        <position position="37"/>
    </location>
</feature>
<evidence type="ECO:0000313" key="5">
    <source>
        <dbReference type="EMBL" id="MBU3877067.1"/>
    </source>
</evidence>
<comment type="subcellular location">
    <subcellularLocation>
        <location evidence="3">Cytoplasm</location>
    </subcellularLocation>
</comment>
<evidence type="ECO:0000256" key="2">
    <source>
        <dbReference type="ARBA" id="ARBA00022553"/>
    </source>
</evidence>
<keyword evidence="1 3" id="KW-0596">Phosphopantetheine</keyword>
<comment type="PTM">
    <text evidence="3">4'-phosphopantetheine is transferred from CoA to a specific serine of apo-DCP.</text>
</comment>
<protein>
    <recommendedName>
        <fullName evidence="3">D-alanyl carrier protein</fullName>
        <shortName evidence="3">DCP</shortName>
    </recommendedName>
    <alternativeName>
        <fullName evidence="3">D-alanine--poly(phosphoribitol) ligase subunit 2</fullName>
    </alternativeName>
</protein>
<comment type="similarity">
    <text evidence="3">Belongs to the DltC family.</text>
</comment>
<sequence>MENVQELALDILIAACETDEVGEDLDLDLFEAGLMDSLASVSVLLELEERTGVRLQPTDVDKDDIRTVNKFAEFLKEKIG</sequence>
<dbReference type="EMBL" id="JABACJ020000014">
    <property type="protein sequence ID" value="MBU3877067.1"/>
    <property type="molecule type" value="Genomic_DNA"/>
</dbReference>
<dbReference type="HAMAP" id="MF_00565">
    <property type="entry name" value="DltC"/>
    <property type="match status" value="1"/>
</dbReference>
<dbReference type="Proteomes" id="UP000723714">
    <property type="component" value="Unassembled WGS sequence"/>
</dbReference>